<evidence type="ECO:0000313" key="7">
    <source>
        <dbReference type="Proteomes" id="UP000094849"/>
    </source>
</evidence>
<keyword evidence="2" id="KW-0233">DNA recombination</keyword>
<evidence type="ECO:0000256" key="2">
    <source>
        <dbReference type="ARBA" id="ARBA00023172"/>
    </source>
</evidence>
<dbReference type="GO" id="GO:0003677">
    <property type="term" value="F:DNA binding"/>
    <property type="evidence" value="ECO:0007669"/>
    <property type="project" value="UniProtKB-KW"/>
</dbReference>
<keyword evidence="4" id="KW-0812">Transmembrane</keyword>
<keyword evidence="4" id="KW-0472">Membrane</keyword>
<evidence type="ECO:0000259" key="5">
    <source>
        <dbReference type="Pfam" id="PF00589"/>
    </source>
</evidence>
<dbReference type="Gene3D" id="1.10.150.130">
    <property type="match status" value="1"/>
</dbReference>
<comment type="caution">
    <text evidence="6">The sequence shown here is derived from an EMBL/GenBank/DDBJ whole genome shotgun (WGS) entry which is preliminary data.</text>
</comment>
<dbReference type="Gene3D" id="1.10.443.10">
    <property type="entry name" value="Intergrase catalytic core"/>
    <property type="match status" value="1"/>
</dbReference>
<dbReference type="STRING" id="1818881.A3196_06255"/>
<feature type="compositionally biased region" description="Basic residues" evidence="3">
    <location>
        <begin position="331"/>
        <end position="346"/>
    </location>
</feature>
<dbReference type="InterPro" id="IPR010998">
    <property type="entry name" value="Integrase_recombinase_N"/>
</dbReference>
<dbReference type="GO" id="GO:0006310">
    <property type="term" value="P:DNA recombination"/>
    <property type="evidence" value="ECO:0007669"/>
    <property type="project" value="UniProtKB-KW"/>
</dbReference>
<evidence type="ECO:0000256" key="3">
    <source>
        <dbReference type="SAM" id="MobiDB-lite"/>
    </source>
</evidence>
<dbReference type="EMBL" id="LVJZ01000003">
    <property type="protein sequence ID" value="ODB96392.1"/>
    <property type="molecule type" value="Genomic_DNA"/>
</dbReference>
<dbReference type="InterPro" id="IPR011010">
    <property type="entry name" value="DNA_brk_join_enz"/>
</dbReference>
<feature type="region of interest" description="Disordered" evidence="3">
    <location>
        <begin position="317"/>
        <end position="352"/>
    </location>
</feature>
<dbReference type="InterPro" id="IPR002104">
    <property type="entry name" value="Integrase_catalytic"/>
</dbReference>
<evidence type="ECO:0000256" key="4">
    <source>
        <dbReference type="SAM" id="Phobius"/>
    </source>
</evidence>
<keyword evidence="4" id="KW-1133">Transmembrane helix</keyword>
<dbReference type="SUPFAM" id="SSF56349">
    <property type="entry name" value="DNA breaking-rejoining enzymes"/>
    <property type="match status" value="1"/>
</dbReference>
<keyword evidence="1" id="KW-0238">DNA-binding</keyword>
<dbReference type="InterPro" id="IPR013762">
    <property type="entry name" value="Integrase-like_cat_sf"/>
</dbReference>
<dbReference type="GO" id="GO:0015074">
    <property type="term" value="P:DNA integration"/>
    <property type="evidence" value="ECO:0007669"/>
    <property type="project" value="InterPro"/>
</dbReference>
<dbReference type="Pfam" id="PF00589">
    <property type="entry name" value="Phage_integrase"/>
    <property type="match status" value="1"/>
</dbReference>
<reference evidence="6 7" key="1">
    <citation type="submission" date="2016-03" db="EMBL/GenBank/DDBJ databases">
        <title>Chemosynthetic sulphur-oxidizing symbionts of marine invertebrate animals are capable of nitrogen fixation.</title>
        <authorList>
            <person name="Petersen J.M."/>
            <person name="Kemper A."/>
            <person name="Gruber-Vodicka H."/>
            <person name="Cardini U."/>
            <person name="Geest Mvander."/>
            <person name="Kleiner M."/>
            <person name="Bulgheresi S."/>
            <person name="Fussmann M."/>
            <person name="Herbold C."/>
            <person name="Seah B.K.B."/>
            <person name="Antony C.Paul."/>
            <person name="Liu D."/>
            <person name="Belitz A."/>
            <person name="Weber M."/>
        </authorList>
    </citation>
    <scope>NUCLEOTIDE SEQUENCE [LARGE SCALE GENOMIC DNA]</scope>
    <source>
        <strain evidence="6">G_D</strain>
    </source>
</reference>
<feature type="transmembrane region" description="Helical" evidence="4">
    <location>
        <begin position="194"/>
        <end position="216"/>
    </location>
</feature>
<sequence length="352" mass="39757">MAHLNRRTANYFPSHINPDKLPANVGYDPRGKGRWYYRKGSGRANRGKALRFGNSKTTLAEIWTHIEQIQTDSIDTFRGISLKFQDSRDWAILAPRTQKNYQKLHSSICGYELQSGGQLGDAPLDAWTPGGVRRYLEKRASISESSAAAEVRYIKRIFSWAISMDYYLSANPAKEIKLTRLSAPRTHYTQDIDYNLAIAVAPLIVGLAAHLAYLTGRRRTDLLNLRRTQLADDGIEFEESKTGKLTVVAWSNELRAVVELLKSEAGNSMYLFPRRGSPNEPMTDSAFDTAWQRVRAAVKKAGGTPCQFKDIRAKHASDLETEEDASASLRHSGRSVTRRHYRRRPTKVVSLR</sequence>
<feature type="domain" description="Tyr recombinase" evidence="5">
    <location>
        <begin position="208"/>
        <end position="337"/>
    </location>
</feature>
<proteinExistence type="predicted"/>
<keyword evidence="7" id="KW-1185">Reference proteome</keyword>
<dbReference type="Proteomes" id="UP000094849">
    <property type="component" value="Unassembled WGS sequence"/>
</dbReference>
<evidence type="ECO:0000256" key="1">
    <source>
        <dbReference type="ARBA" id="ARBA00023125"/>
    </source>
</evidence>
<name>A0A1E2UPE0_9GAMM</name>
<dbReference type="RefSeq" id="WP_069024263.1">
    <property type="nucleotide sequence ID" value="NZ_LVJZ01000003.1"/>
</dbReference>
<dbReference type="AlphaFoldDB" id="A0A1E2UPE0"/>
<organism evidence="6 7">
    <name type="scientific">Candidatus Thiodiazotropha endoloripes</name>
    <dbReference type="NCBI Taxonomy" id="1818881"/>
    <lineage>
        <taxon>Bacteria</taxon>
        <taxon>Pseudomonadati</taxon>
        <taxon>Pseudomonadota</taxon>
        <taxon>Gammaproteobacteria</taxon>
        <taxon>Chromatiales</taxon>
        <taxon>Sedimenticolaceae</taxon>
        <taxon>Candidatus Thiodiazotropha</taxon>
    </lineage>
</organism>
<accession>A0A1E2UPE0</accession>
<evidence type="ECO:0000313" key="6">
    <source>
        <dbReference type="EMBL" id="ODB96392.1"/>
    </source>
</evidence>
<protein>
    <recommendedName>
        <fullName evidence="5">Tyr recombinase domain-containing protein</fullName>
    </recommendedName>
</protein>
<gene>
    <name evidence="6" type="ORF">A3196_06255</name>
</gene>